<accession>A0A397RZP7</accession>
<gene>
    <name evidence="1" type="ORF">EI71_00682</name>
</gene>
<evidence type="ECO:0000313" key="1">
    <source>
        <dbReference type="EMBL" id="RIA77899.1"/>
    </source>
</evidence>
<organism evidence="1 2">
    <name type="scientific">Anaeroplasma bactoclasticum</name>
    <dbReference type="NCBI Taxonomy" id="2088"/>
    <lineage>
        <taxon>Bacteria</taxon>
        <taxon>Bacillati</taxon>
        <taxon>Mycoplasmatota</taxon>
        <taxon>Mollicutes</taxon>
        <taxon>Anaeroplasmatales</taxon>
        <taxon>Anaeroplasmataceae</taxon>
        <taxon>Anaeroplasma</taxon>
    </lineage>
</organism>
<reference evidence="1 2" key="1">
    <citation type="submission" date="2018-08" db="EMBL/GenBank/DDBJ databases">
        <title>Genomic Encyclopedia of Archaeal and Bacterial Type Strains, Phase II (KMG-II): from individual species to whole genera.</title>
        <authorList>
            <person name="Goeker M."/>
        </authorList>
    </citation>
    <scope>NUCLEOTIDE SEQUENCE [LARGE SCALE GENOMIC DNA]</scope>
    <source>
        <strain evidence="1 2">ATCC 27112</strain>
    </source>
</reference>
<dbReference type="EMBL" id="QXEV01000005">
    <property type="protein sequence ID" value="RIA77899.1"/>
    <property type="molecule type" value="Genomic_DNA"/>
</dbReference>
<dbReference type="AlphaFoldDB" id="A0A397RZP7"/>
<keyword evidence="2" id="KW-1185">Reference proteome</keyword>
<sequence length="88" mass="10046">MKKKGGLIENGWNQTSNKKKGVWNMAITEEEKIRRIKIIEKTFNIVGAGYGKEISPVVRKAPYWEQYIIGDITLEELNKAVHNDIASN</sequence>
<protein>
    <submittedName>
        <fullName evidence="1">Uncharacterized protein</fullName>
    </submittedName>
</protein>
<dbReference type="Proteomes" id="UP000266506">
    <property type="component" value="Unassembled WGS sequence"/>
</dbReference>
<proteinExistence type="predicted"/>
<dbReference type="InParanoid" id="A0A397RZP7"/>
<comment type="caution">
    <text evidence="1">The sequence shown here is derived from an EMBL/GenBank/DDBJ whole genome shotgun (WGS) entry which is preliminary data.</text>
</comment>
<evidence type="ECO:0000313" key="2">
    <source>
        <dbReference type="Proteomes" id="UP000266506"/>
    </source>
</evidence>
<name>A0A397RZP7_9MOLU</name>